<keyword evidence="1" id="KW-0472">Membrane</keyword>
<feature type="transmembrane region" description="Helical" evidence="1">
    <location>
        <begin position="79"/>
        <end position="103"/>
    </location>
</feature>
<name>A0A897NZS3_9EURY</name>
<evidence type="ECO:0000256" key="1">
    <source>
        <dbReference type="SAM" id="Phobius"/>
    </source>
</evidence>
<keyword evidence="3" id="KW-1185">Reference proteome</keyword>
<dbReference type="EMBL" id="CP064791">
    <property type="protein sequence ID" value="QSG16213.1"/>
    <property type="molecule type" value="Genomic_DNA"/>
</dbReference>
<evidence type="ECO:0000313" key="3">
    <source>
        <dbReference type="Proteomes" id="UP000663292"/>
    </source>
</evidence>
<organism evidence="2 3">
    <name type="scientific">Halapricum desulfuricans</name>
    <dbReference type="NCBI Taxonomy" id="2841257"/>
    <lineage>
        <taxon>Archaea</taxon>
        <taxon>Methanobacteriati</taxon>
        <taxon>Methanobacteriota</taxon>
        <taxon>Stenosarchaea group</taxon>
        <taxon>Halobacteria</taxon>
        <taxon>Halobacteriales</taxon>
        <taxon>Haloarculaceae</taxon>
        <taxon>Halapricum</taxon>
    </lineage>
</organism>
<dbReference type="RefSeq" id="WP_229121480.1">
    <property type="nucleotide sequence ID" value="NZ_CP064791.1"/>
</dbReference>
<keyword evidence="1" id="KW-1133">Transmembrane helix</keyword>
<reference evidence="2 3" key="1">
    <citation type="submission" date="2020-11" db="EMBL/GenBank/DDBJ databases">
        <title>Carbohydrate-dependent, anaerobic sulfur respiration: A novel catabolism in halophilic archaea.</title>
        <authorList>
            <person name="Sorokin D.Y."/>
            <person name="Messina E."/>
            <person name="Smedile F."/>
            <person name="La Cono V."/>
            <person name="Hallsworth J.E."/>
            <person name="Yakimov M.M."/>
        </authorList>
    </citation>
    <scope>NUCLEOTIDE SEQUENCE [LARGE SCALE GENOMIC DNA]</scope>
    <source>
        <strain evidence="2 3">HSR-Est</strain>
    </source>
</reference>
<accession>A0A897NZS3</accession>
<feature type="transmembrane region" description="Helical" evidence="1">
    <location>
        <begin position="38"/>
        <end position="59"/>
    </location>
</feature>
<dbReference type="AlphaFoldDB" id="A0A897NZS3"/>
<protein>
    <submittedName>
        <fullName evidence="2">Putative membrane protein</fullName>
    </submittedName>
</protein>
<dbReference type="Proteomes" id="UP000663292">
    <property type="component" value="Chromosome"/>
</dbReference>
<dbReference type="GeneID" id="68859337"/>
<sequence length="201" mass="20805">MSDDPRGADPITDAILSESVYERLRYTEGIITVPVGRVLTYQAALLGLLATILPLYAVYPDAVAEHVGTLDPFFATPQVLFLGVVGWASEIGSALTLTGTYWYRIRTEPLSEATARTIVTVEQIAIGLSLITGGLAIVATVGLIALGAFGASVLSTYLGAVAGENVFAQGGMLSVGHLSILAVLGCLSVLGVRAVLGRDAG</sequence>
<feature type="transmembrane region" description="Helical" evidence="1">
    <location>
        <begin position="124"/>
        <end position="154"/>
    </location>
</feature>
<feature type="transmembrane region" description="Helical" evidence="1">
    <location>
        <begin position="174"/>
        <end position="196"/>
    </location>
</feature>
<keyword evidence="1" id="KW-0812">Transmembrane</keyword>
<gene>
    <name evidence="2" type="ORF">HSEST_2704</name>
</gene>
<evidence type="ECO:0000313" key="2">
    <source>
        <dbReference type="EMBL" id="QSG16213.1"/>
    </source>
</evidence>
<proteinExistence type="predicted"/>